<sequence>MKIPVMMIAVILFGSCNAPSNEAPGETDRLNGTVTTPDSSTTTPGIQQHDAHDTSTWEGAPNDSGR</sequence>
<keyword evidence="4" id="KW-1185">Reference proteome</keyword>
<organism evidence="3 4">
    <name type="scientific">Niabella pedocola</name>
    <dbReference type="NCBI Taxonomy" id="1752077"/>
    <lineage>
        <taxon>Bacteria</taxon>
        <taxon>Pseudomonadati</taxon>
        <taxon>Bacteroidota</taxon>
        <taxon>Chitinophagia</taxon>
        <taxon>Chitinophagales</taxon>
        <taxon>Chitinophagaceae</taxon>
        <taxon>Niabella</taxon>
    </lineage>
</organism>
<evidence type="ECO:0000313" key="4">
    <source>
        <dbReference type="Proteomes" id="UP001199816"/>
    </source>
</evidence>
<gene>
    <name evidence="3" type="ORF">LQ567_23100</name>
</gene>
<keyword evidence="2" id="KW-0732">Signal</keyword>
<evidence type="ECO:0008006" key="5">
    <source>
        <dbReference type="Google" id="ProtNLM"/>
    </source>
</evidence>
<dbReference type="EMBL" id="JAJNEC010000007">
    <property type="protein sequence ID" value="MCD2425691.1"/>
    <property type="molecule type" value="Genomic_DNA"/>
</dbReference>
<evidence type="ECO:0000256" key="1">
    <source>
        <dbReference type="SAM" id="MobiDB-lite"/>
    </source>
</evidence>
<feature type="chain" id="PRO_5045682265" description="Secreted protein" evidence="2">
    <location>
        <begin position="19"/>
        <end position="66"/>
    </location>
</feature>
<evidence type="ECO:0000256" key="2">
    <source>
        <dbReference type="SAM" id="SignalP"/>
    </source>
</evidence>
<feature type="signal peptide" evidence="2">
    <location>
        <begin position="1"/>
        <end position="18"/>
    </location>
</feature>
<dbReference type="Proteomes" id="UP001199816">
    <property type="component" value="Unassembled WGS sequence"/>
</dbReference>
<accession>A0ABS8Q0K0</accession>
<evidence type="ECO:0000313" key="3">
    <source>
        <dbReference type="EMBL" id="MCD2425691.1"/>
    </source>
</evidence>
<protein>
    <recommendedName>
        <fullName evidence="5">Secreted protein</fullName>
    </recommendedName>
</protein>
<name>A0ABS8Q0K0_9BACT</name>
<dbReference type="RefSeq" id="WP_231008245.1">
    <property type="nucleotide sequence ID" value="NZ_JAJNEC010000007.1"/>
</dbReference>
<reference evidence="3 4" key="1">
    <citation type="submission" date="2021-11" db="EMBL/GenBank/DDBJ databases">
        <title>Genomic of Niabella pedocola.</title>
        <authorList>
            <person name="Wu T."/>
        </authorList>
    </citation>
    <scope>NUCLEOTIDE SEQUENCE [LARGE SCALE GENOMIC DNA]</scope>
    <source>
        <strain evidence="3 4">JCM 31011</strain>
    </source>
</reference>
<feature type="compositionally biased region" description="Low complexity" evidence="1">
    <location>
        <begin position="33"/>
        <end position="44"/>
    </location>
</feature>
<feature type="region of interest" description="Disordered" evidence="1">
    <location>
        <begin position="19"/>
        <end position="66"/>
    </location>
</feature>
<dbReference type="PROSITE" id="PS51257">
    <property type="entry name" value="PROKAR_LIPOPROTEIN"/>
    <property type="match status" value="1"/>
</dbReference>
<proteinExistence type="predicted"/>
<comment type="caution">
    <text evidence="3">The sequence shown here is derived from an EMBL/GenBank/DDBJ whole genome shotgun (WGS) entry which is preliminary data.</text>
</comment>